<dbReference type="Proteomes" id="UP000287908">
    <property type="component" value="Unassembled WGS sequence"/>
</dbReference>
<dbReference type="Pfam" id="PF13395">
    <property type="entry name" value="HNH_4"/>
    <property type="match status" value="1"/>
</dbReference>
<name>A0A432ZBL7_9GAMM</name>
<gene>
    <name evidence="2" type="ORF">CWI81_10200</name>
</gene>
<evidence type="ECO:0000313" key="3">
    <source>
        <dbReference type="Proteomes" id="UP000287908"/>
    </source>
</evidence>
<keyword evidence="3" id="KW-1185">Reference proteome</keyword>
<dbReference type="InterPro" id="IPR003615">
    <property type="entry name" value="HNH_nuc"/>
</dbReference>
<evidence type="ECO:0000313" key="2">
    <source>
        <dbReference type="EMBL" id="RUO75335.1"/>
    </source>
</evidence>
<dbReference type="OrthoDB" id="7348755at2"/>
<organism evidence="2 3">
    <name type="scientific">Idiomarina seosinensis</name>
    <dbReference type="NCBI Taxonomy" id="281739"/>
    <lineage>
        <taxon>Bacteria</taxon>
        <taxon>Pseudomonadati</taxon>
        <taxon>Pseudomonadota</taxon>
        <taxon>Gammaproteobacteria</taxon>
        <taxon>Alteromonadales</taxon>
        <taxon>Idiomarinaceae</taxon>
        <taxon>Idiomarina</taxon>
    </lineage>
</organism>
<evidence type="ECO:0000259" key="1">
    <source>
        <dbReference type="Pfam" id="PF13395"/>
    </source>
</evidence>
<feature type="domain" description="HNH nuclease" evidence="1">
    <location>
        <begin position="362"/>
        <end position="409"/>
    </location>
</feature>
<dbReference type="Gene3D" id="1.10.30.50">
    <property type="match status" value="1"/>
</dbReference>
<dbReference type="RefSeq" id="WP_126785208.1">
    <property type="nucleotide sequence ID" value="NZ_PIQF01000003.1"/>
</dbReference>
<proteinExistence type="predicted"/>
<accession>A0A432ZBL7</accession>
<protein>
    <recommendedName>
        <fullName evidence="1">HNH nuclease domain-containing protein</fullName>
    </recommendedName>
</protein>
<dbReference type="AlphaFoldDB" id="A0A432ZBL7"/>
<sequence length="478" mass="55077">MMSLEHSLRQLVQRYQPVDAGKESYLGESAAGYNVGSSQIASSNIIRDPLDRFPSHELFHFLSDQRQQLKTDDFLFIAQNFGQSANNNIDQGPLARLKLLCSRLGLSSVESNITEHYWILVLRKRAWAAQPLDRIESVLRHDKKTATYKLALLRAFCDIAEQGHDSMYWYADGRAGVSLNRLAECWLEYYWPLLVHDIAQIRGNVNLKFEKGLRLLIQEAAELYRLPAESINLLSVFLTQREQDRLPESLANRYSRVIKEISQTIIRGPVDYTKGELFEYDQAQQKIMVDGDLWQEFCLSGYWVRDSLLVRWAELSASLAAVGVPTPVQKAHVFGVLLESSNVARDQSVASKYYKQQSNLCCVWTDEQISAKTLAVDHVLPFSLWFSNDLWNLQPSFKAVNSRKGDKVPLPELLQQRKDPLLDNWRYLYECEPTQFKSEVTRTIGRFEQRNWREQLFSHLLQTAEIAVNARQLPAWEG</sequence>
<reference evidence="2 3" key="1">
    <citation type="journal article" date="2011" name="Front. Microbiol.">
        <title>Genomic signatures of strain selection and enhancement in Bacillus atrophaeus var. globigii, a historical biowarfare simulant.</title>
        <authorList>
            <person name="Gibbons H.S."/>
            <person name="Broomall S.M."/>
            <person name="McNew L.A."/>
            <person name="Daligault H."/>
            <person name="Chapman C."/>
            <person name="Bruce D."/>
            <person name="Karavis M."/>
            <person name="Krepps M."/>
            <person name="McGregor P.A."/>
            <person name="Hong C."/>
            <person name="Park K.H."/>
            <person name="Akmal A."/>
            <person name="Feldman A."/>
            <person name="Lin J.S."/>
            <person name="Chang W.E."/>
            <person name="Higgs B.W."/>
            <person name="Demirev P."/>
            <person name="Lindquist J."/>
            <person name="Liem A."/>
            <person name="Fochler E."/>
            <person name="Read T.D."/>
            <person name="Tapia R."/>
            <person name="Johnson S."/>
            <person name="Bishop-Lilly K.A."/>
            <person name="Detter C."/>
            <person name="Han C."/>
            <person name="Sozhamannan S."/>
            <person name="Rosenzweig C.N."/>
            <person name="Skowronski E.W."/>
        </authorList>
    </citation>
    <scope>NUCLEOTIDE SEQUENCE [LARGE SCALE GENOMIC DNA]</scope>
    <source>
        <strain evidence="2 3">CL-SP19</strain>
    </source>
</reference>
<dbReference type="EMBL" id="PIQF01000003">
    <property type="protein sequence ID" value="RUO75335.1"/>
    <property type="molecule type" value="Genomic_DNA"/>
</dbReference>
<dbReference type="CDD" id="cd00085">
    <property type="entry name" value="HNHc"/>
    <property type="match status" value="1"/>
</dbReference>
<comment type="caution">
    <text evidence="2">The sequence shown here is derived from an EMBL/GenBank/DDBJ whole genome shotgun (WGS) entry which is preliminary data.</text>
</comment>